<dbReference type="OrthoDB" id="655802at2"/>
<dbReference type="STRING" id="688867.SAMN05660236_5047"/>
<evidence type="ECO:0000313" key="2">
    <source>
        <dbReference type="Proteomes" id="UP000190961"/>
    </source>
</evidence>
<dbReference type="RefSeq" id="WP_079689552.1">
    <property type="nucleotide sequence ID" value="NZ_FUZU01000004.1"/>
</dbReference>
<dbReference type="AlphaFoldDB" id="A0A1T5MCT3"/>
<evidence type="ECO:0000313" key="1">
    <source>
        <dbReference type="EMBL" id="SKC86057.1"/>
    </source>
</evidence>
<reference evidence="1 2" key="1">
    <citation type="submission" date="2017-02" db="EMBL/GenBank/DDBJ databases">
        <authorList>
            <person name="Peterson S.W."/>
        </authorList>
    </citation>
    <scope>NUCLEOTIDE SEQUENCE [LARGE SCALE GENOMIC DNA]</scope>
    <source>
        <strain evidence="1 2">DSM 25262</strain>
    </source>
</reference>
<protein>
    <recommendedName>
        <fullName evidence="3">Fasciclin domain-containing protein</fullName>
    </recommendedName>
</protein>
<organism evidence="1 2">
    <name type="scientific">Ohtaekwangia koreensis</name>
    <dbReference type="NCBI Taxonomy" id="688867"/>
    <lineage>
        <taxon>Bacteria</taxon>
        <taxon>Pseudomonadati</taxon>
        <taxon>Bacteroidota</taxon>
        <taxon>Cytophagia</taxon>
        <taxon>Cytophagales</taxon>
        <taxon>Fulvivirgaceae</taxon>
        <taxon>Ohtaekwangia</taxon>
    </lineage>
</organism>
<sequence>MNKYIFGTLLLIAFISASCDYEYLTDGGVHDPKVDMTTYDYLNTHSWKVFDTLILLIDHNNMKDELNRAGTLLAVTDYSFKKYMLANWTLDSLKKHVTADTLRNYLFEQPILWADLSVEAKDYQSISGKELQFQLKEQTDGYYSEWTASPVYRLAINRVRESSTSAINYCQTSNVQTNTGVIHAMENMHVFNFGYH</sequence>
<name>A0A1T5MCT3_9BACT</name>
<keyword evidence="2" id="KW-1185">Reference proteome</keyword>
<dbReference type="Proteomes" id="UP000190961">
    <property type="component" value="Unassembled WGS sequence"/>
</dbReference>
<dbReference type="Gene3D" id="2.30.180.10">
    <property type="entry name" value="FAS1 domain"/>
    <property type="match status" value="1"/>
</dbReference>
<accession>A0A1T5MCT3</accession>
<dbReference type="InterPro" id="IPR036378">
    <property type="entry name" value="FAS1_dom_sf"/>
</dbReference>
<dbReference type="PROSITE" id="PS51257">
    <property type="entry name" value="PROKAR_LIPOPROTEIN"/>
    <property type="match status" value="1"/>
</dbReference>
<proteinExistence type="predicted"/>
<gene>
    <name evidence="1" type="ORF">SAMN05660236_5047</name>
</gene>
<dbReference type="EMBL" id="FUZU01000004">
    <property type="protein sequence ID" value="SKC86057.1"/>
    <property type="molecule type" value="Genomic_DNA"/>
</dbReference>
<dbReference type="SUPFAM" id="SSF82153">
    <property type="entry name" value="FAS1 domain"/>
    <property type="match status" value="1"/>
</dbReference>
<evidence type="ECO:0008006" key="3">
    <source>
        <dbReference type="Google" id="ProtNLM"/>
    </source>
</evidence>